<dbReference type="VEuPathDB" id="TriTrypDB:Lsey_0189_0090"/>
<feature type="region of interest" description="Disordered" evidence="1">
    <location>
        <begin position="26"/>
        <end position="47"/>
    </location>
</feature>
<sequence length="315" mass="32963">MDFNDLLRNTKTASEEDKGFVKPLLAGQKRGAEGKESGLTTSTDAAVKRARRSGTVEGLNLQAAQDALAQERGSSSAHAQQQRAQADLLSEQAAARMVHQVLDYVLQVELGGRHNASKGGLPPFVPTREQLAAERALLAPAAGFSIHHIVSTASDSSTATLETLVSVTKKERVPDGIRMLRGSLQMCNVECDLVGGVRSGMAPHLRAHVLEVLERGLRGEAWLRDDSSTAAAFSALGKPTTPEKGPSSVVLFRDSATSVAEQTAEGGGGSGTGSVAGTHFSARGAADTRSGEFSLSAFLHENNSSQSSSDEEDGS</sequence>
<dbReference type="EMBL" id="LJSK01000189">
    <property type="protein sequence ID" value="KPI85410.1"/>
    <property type="molecule type" value="Genomic_DNA"/>
</dbReference>
<evidence type="ECO:0000313" key="3">
    <source>
        <dbReference type="Proteomes" id="UP000038009"/>
    </source>
</evidence>
<dbReference type="OMA" id="QVLEYVM"/>
<accession>A0A0N1HV17</accession>
<feature type="compositionally biased region" description="Gly residues" evidence="1">
    <location>
        <begin position="265"/>
        <end position="274"/>
    </location>
</feature>
<evidence type="ECO:0000256" key="1">
    <source>
        <dbReference type="SAM" id="MobiDB-lite"/>
    </source>
</evidence>
<feature type="region of interest" description="Disordered" evidence="1">
    <location>
        <begin position="259"/>
        <end position="287"/>
    </location>
</feature>
<evidence type="ECO:0000313" key="2">
    <source>
        <dbReference type="EMBL" id="KPI85410.1"/>
    </source>
</evidence>
<comment type="caution">
    <text evidence="2">The sequence shown here is derived from an EMBL/GenBank/DDBJ whole genome shotgun (WGS) entry which is preliminary data.</text>
</comment>
<protein>
    <submittedName>
        <fullName evidence="2">Uncharacterized protein</fullName>
    </submittedName>
</protein>
<gene>
    <name evidence="2" type="ORF">ABL78_5535</name>
</gene>
<proteinExistence type="predicted"/>
<dbReference type="Proteomes" id="UP000038009">
    <property type="component" value="Unassembled WGS sequence"/>
</dbReference>
<organism evidence="2 3">
    <name type="scientific">Leptomonas seymouri</name>
    <dbReference type="NCBI Taxonomy" id="5684"/>
    <lineage>
        <taxon>Eukaryota</taxon>
        <taxon>Discoba</taxon>
        <taxon>Euglenozoa</taxon>
        <taxon>Kinetoplastea</taxon>
        <taxon>Metakinetoplastina</taxon>
        <taxon>Trypanosomatida</taxon>
        <taxon>Trypanosomatidae</taxon>
        <taxon>Leishmaniinae</taxon>
        <taxon>Leptomonas</taxon>
    </lineage>
</organism>
<reference evidence="2 3" key="1">
    <citation type="journal article" date="2015" name="PLoS Pathog.">
        <title>Leptomonas seymouri: Adaptations to the Dixenous Life Cycle Analyzed by Genome Sequencing, Transcriptome Profiling and Co-infection with Leishmania donovani.</title>
        <authorList>
            <person name="Kraeva N."/>
            <person name="Butenko A."/>
            <person name="Hlavacova J."/>
            <person name="Kostygov A."/>
            <person name="Myskova J."/>
            <person name="Grybchuk D."/>
            <person name="Lestinova T."/>
            <person name="Votypka J."/>
            <person name="Volf P."/>
            <person name="Opperdoes F."/>
            <person name="Flegontov P."/>
            <person name="Lukes J."/>
            <person name="Yurchenko V."/>
        </authorList>
    </citation>
    <scope>NUCLEOTIDE SEQUENCE [LARGE SCALE GENOMIC DNA]</scope>
    <source>
        <strain evidence="2 3">ATCC 30220</strain>
    </source>
</reference>
<dbReference type="OrthoDB" id="272495at2759"/>
<keyword evidence="3" id="KW-1185">Reference proteome</keyword>
<name>A0A0N1HV17_LEPSE</name>
<dbReference type="AlphaFoldDB" id="A0A0N1HV17"/>